<dbReference type="InterPro" id="IPR020845">
    <property type="entry name" value="AMP-binding_CS"/>
</dbReference>
<evidence type="ECO:0000256" key="2">
    <source>
        <dbReference type="ARBA" id="ARBA00006432"/>
    </source>
</evidence>
<comment type="pathway">
    <text evidence="1">Phytoalexin biosynthesis; 3,4',5-trihydroxystilbene biosynthesis; 3,4',5-trihydroxystilbene from trans-4-coumarate: step 1/2.</text>
</comment>
<evidence type="ECO:0000256" key="4">
    <source>
        <dbReference type="ARBA" id="ARBA00023051"/>
    </source>
</evidence>
<dbReference type="UniPathway" id="UPA00372">
    <property type="reaction ID" value="UER00547"/>
</dbReference>
<dbReference type="GO" id="GO:0009698">
    <property type="term" value="P:phenylpropanoid metabolic process"/>
    <property type="evidence" value="ECO:0007669"/>
    <property type="project" value="UniProtKB-KW"/>
</dbReference>
<sequence>MDDLKPSPPNATPLTPLGFLDRAATVYPDSPAVVYNSASYTWSETHRRCLRMASSISSLGIRRRDVVSVLAPNIPAMYELHFAVPMAGAVLNTINLRLDSRTVSVILRHAESKLVFVDFQSESLVLEALSLFPPKSQRPLLVRIAGDGESGANSSPPEGGNANFCADYEVLISGGDPNFDWIRPESEFDPITLNYTSGTTSAPKGVVHCHRGAYLVAVDSLAEWSVPKQPVYLWTLPMFHANGWSYTWGMAAAGATNICLRRFDAAAVRAAIDLHGVTHMCGAPVVLNMLSSAGGRPLSSPVRVLTAGAPPPAEVLRRAESLGFDVSHGYGLTETGGLVVCCTWNRDWDRLPAGERARLKARQGVRTSGMAAADVVDPATGASVARDGRTLGEVVLRGGSVMLGYLKDPEGTAACMRGGWFWTGDVGVVHGDGYLEIKDRSKDVIISGGENISSVEVEAVLYGHPAVAEAAVVARPDEVWGETPCAFVSLREGTGKRPTEGAVMEYCKGRLPGFMVPRTVVFRAELPKTSTGKIQKFVLREEARAMGPSAYNIRNRL</sequence>
<dbReference type="PANTHER" id="PTHR43859:SF57">
    <property type="entry name" value="ACYL-ACTIVATING ENZYME 8-RELATED"/>
    <property type="match status" value="1"/>
</dbReference>
<organism evidence="7 8">
    <name type="scientific">Striga asiatica</name>
    <name type="common">Asiatic witchweed</name>
    <name type="synonym">Buchnera asiatica</name>
    <dbReference type="NCBI Taxonomy" id="4170"/>
    <lineage>
        <taxon>Eukaryota</taxon>
        <taxon>Viridiplantae</taxon>
        <taxon>Streptophyta</taxon>
        <taxon>Embryophyta</taxon>
        <taxon>Tracheophyta</taxon>
        <taxon>Spermatophyta</taxon>
        <taxon>Magnoliopsida</taxon>
        <taxon>eudicotyledons</taxon>
        <taxon>Gunneridae</taxon>
        <taxon>Pentapetalae</taxon>
        <taxon>asterids</taxon>
        <taxon>lamiids</taxon>
        <taxon>Lamiales</taxon>
        <taxon>Orobanchaceae</taxon>
        <taxon>Buchnereae</taxon>
        <taxon>Striga</taxon>
    </lineage>
</organism>
<name>A0A5A7PVZ1_STRAF</name>
<keyword evidence="3 7" id="KW-0436">Ligase</keyword>
<evidence type="ECO:0000256" key="1">
    <source>
        <dbReference type="ARBA" id="ARBA00004930"/>
    </source>
</evidence>
<evidence type="ECO:0000259" key="5">
    <source>
        <dbReference type="Pfam" id="PF00501"/>
    </source>
</evidence>
<evidence type="ECO:0000256" key="3">
    <source>
        <dbReference type="ARBA" id="ARBA00022598"/>
    </source>
</evidence>
<dbReference type="Pfam" id="PF13193">
    <property type="entry name" value="AMP-binding_C"/>
    <property type="match status" value="1"/>
</dbReference>
<protein>
    <submittedName>
        <fullName evidence="7">2-succinylbenzoate-CoA ligase</fullName>
    </submittedName>
</protein>
<feature type="domain" description="AMP-dependent synthetase/ligase" evidence="5">
    <location>
        <begin position="20"/>
        <end position="406"/>
    </location>
</feature>
<reference evidence="8" key="1">
    <citation type="journal article" date="2019" name="Curr. Biol.">
        <title>Genome Sequence of Striga asiatica Provides Insight into the Evolution of Plant Parasitism.</title>
        <authorList>
            <person name="Yoshida S."/>
            <person name="Kim S."/>
            <person name="Wafula E.K."/>
            <person name="Tanskanen J."/>
            <person name="Kim Y.M."/>
            <person name="Honaas L."/>
            <person name="Yang Z."/>
            <person name="Spallek T."/>
            <person name="Conn C.E."/>
            <person name="Ichihashi Y."/>
            <person name="Cheong K."/>
            <person name="Cui S."/>
            <person name="Der J.P."/>
            <person name="Gundlach H."/>
            <person name="Jiao Y."/>
            <person name="Hori C."/>
            <person name="Ishida J.K."/>
            <person name="Kasahara H."/>
            <person name="Kiba T."/>
            <person name="Kim M.S."/>
            <person name="Koo N."/>
            <person name="Laohavisit A."/>
            <person name="Lee Y.H."/>
            <person name="Lumba S."/>
            <person name="McCourt P."/>
            <person name="Mortimer J.C."/>
            <person name="Mutuku J.M."/>
            <person name="Nomura T."/>
            <person name="Sasaki-Sekimoto Y."/>
            <person name="Seto Y."/>
            <person name="Wang Y."/>
            <person name="Wakatake T."/>
            <person name="Sakakibara H."/>
            <person name="Demura T."/>
            <person name="Yamaguchi S."/>
            <person name="Yoneyama K."/>
            <person name="Manabe R.I."/>
            <person name="Nelson D.C."/>
            <person name="Schulman A.H."/>
            <person name="Timko M.P."/>
            <person name="dePamphilis C.W."/>
            <person name="Choi D."/>
            <person name="Shirasu K."/>
        </authorList>
    </citation>
    <scope>NUCLEOTIDE SEQUENCE [LARGE SCALE GENOMIC DNA]</scope>
    <source>
        <strain evidence="8">cv. UVA1</strain>
    </source>
</reference>
<dbReference type="NCBIfam" id="NF006020">
    <property type="entry name" value="PRK08162.1"/>
    <property type="match status" value="1"/>
</dbReference>
<dbReference type="AlphaFoldDB" id="A0A5A7PVZ1"/>
<evidence type="ECO:0000313" key="7">
    <source>
        <dbReference type="EMBL" id="GER37039.1"/>
    </source>
</evidence>
<comment type="similarity">
    <text evidence="2">Belongs to the ATP-dependent AMP-binding enzyme family.</text>
</comment>
<evidence type="ECO:0000313" key="8">
    <source>
        <dbReference type="Proteomes" id="UP000325081"/>
    </source>
</evidence>
<dbReference type="FunFam" id="3.30.300.30:FF:000008">
    <property type="entry name" value="2,3-dihydroxybenzoate-AMP ligase"/>
    <property type="match status" value="1"/>
</dbReference>
<dbReference type="GO" id="GO:0016874">
    <property type="term" value="F:ligase activity"/>
    <property type="evidence" value="ECO:0007669"/>
    <property type="project" value="UniProtKB-KW"/>
</dbReference>
<dbReference type="CDD" id="cd12118">
    <property type="entry name" value="ttLC_FACS_AEE21_like"/>
    <property type="match status" value="1"/>
</dbReference>
<dbReference type="InterPro" id="IPR045851">
    <property type="entry name" value="AMP-bd_C_sf"/>
</dbReference>
<dbReference type="Proteomes" id="UP000325081">
    <property type="component" value="Unassembled WGS sequence"/>
</dbReference>
<dbReference type="InterPro" id="IPR000873">
    <property type="entry name" value="AMP-dep_synth/lig_dom"/>
</dbReference>
<dbReference type="EMBL" id="BKCP01005283">
    <property type="protein sequence ID" value="GER37039.1"/>
    <property type="molecule type" value="Genomic_DNA"/>
</dbReference>
<keyword evidence="4" id="KW-0587">Phenylpropanoid metabolism</keyword>
<dbReference type="InterPro" id="IPR025110">
    <property type="entry name" value="AMP-bd_C"/>
</dbReference>
<evidence type="ECO:0000259" key="6">
    <source>
        <dbReference type="Pfam" id="PF13193"/>
    </source>
</evidence>
<accession>A0A5A7PVZ1</accession>
<feature type="domain" description="AMP-binding enzyme C-terminal" evidence="6">
    <location>
        <begin position="456"/>
        <end position="533"/>
    </location>
</feature>
<dbReference type="Pfam" id="PF00501">
    <property type="entry name" value="AMP-binding"/>
    <property type="match status" value="1"/>
</dbReference>
<proteinExistence type="inferred from homology"/>
<dbReference type="Gene3D" id="3.40.50.12780">
    <property type="entry name" value="N-terminal domain of ligase-like"/>
    <property type="match status" value="1"/>
</dbReference>
<dbReference type="PANTHER" id="PTHR43859">
    <property type="entry name" value="ACYL-ACTIVATING ENZYME"/>
    <property type="match status" value="1"/>
</dbReference>
<dbReference type="Gene3D" id="3.30.300.30">
    <property type="match status" value="1"/>
</dbReference>
<gene>
    <name evidence="7" type="ORF">STAS_13427</name>
</gene>
<keyword evidence="8" id="KW-1185">Reference proteome</keyword>
<dbReference type="InterPro" id="IPR042099">
    <property type="entry name" value="ANL_N_sf"/>
</dbReference>
<dbReference type="SUPFAM" id="SSF56801">
    <property type="entry name" value="Acetyl-CoA synthetase-like"/>
    <property type="match status" value="1"/>
</dbReference>
<dbReference type="PROSITE" id="PS00455">
    <property type="entry name" value="AMP_BINDING"/>
    <property type="match status" value="1"/>
</dbReference>
<comment type="caution">
    <text evidence="7">The sequence shown here is derived from an EMBL/GenBank/DDBJ whole genome shotgun (WGS) entry which is preliminary data.</text>
</comment>
<dbReference type="OrthoDB" id="10253115at2759"/>